<name>A0A8H5F8D0_9AGAR</name>
<evidence type="ECO:0000313" key="3">
    <source>
        <dbReference type="Proteomes" id="UP000567179"/>
    </source>
</evidence>
<evidence type="ECO:0000313" key="2">
    <source>
        <dbReference type="EMBL" id="KAF5326953.1"/>
    </source>
</evidence>
<organism evidence="2 3">
    <name type="scientific">Psilocybe cf. subviscida</name>
    <dbReference type="NCBI Taxonomy" id="2480587"/>
    <lineage>
        <taxon>Eukaryota</taxon>
        <taxon>Fungi</taxon>
        <taxon>Dikarya</taxon>
        <taxon>Basidiomycota</taxon>
        <taxon>Agaricomycotina</taxon>
        <taxon>Agaricomycetes</taxon>
        <taxon>Agaricomycetidae</taxon>
        <taxon>Agaricales</taxon>
        <taxon>Agaricineae</taxon>
        <taxon>Strophariaceae</taxon>
        <taxon>Psilocybe</taxon>
    </lineage>
</organism>
<comment type="caution">
    <text evidence="2">The sequence shown here is derived from an EMBL/GenBank/DDBJ whole genome shotgun (WGS) entry which is preliminary data.</text>
</comment>
<dbReference type="EMBL" id="JAACJJ010000014">
    <property type="protein sequence ID" value="KAF5326953.1"/>
    <property type="molecule type" value="Genomic_DNA"/>
</dbReference>
<dbReference type="Proteomes" id="UP000567179">
    <property type="component" value="Unassembled WGS sequence"/>
</dbReference>
<evidence type="ECO:0000256" key="1">
    <source>
        <dbReference type="SAM" id="MobiDB-lite"/>
    </source>
</evidence>
<gene>
    <name evidence="2" type="ORF">D9619_005047</name>
</gene>
<sequence>MPDATIMLSSMLSIPPRTLAHAHTVQCASPQSITPPSTLISQLLSLQAFGYSTHRILNTSTMDPTYHPVPTAASLRPQEGQEGLKQHRYAPTPAPTSASTPRFASLGPASQPRDFAEVERHEVESLLAECWVPGTGC</sequence>
<proteinExistence type="predicted"/>
<reference evidence="2 3" key="1">
    <citation type="journal article" date="2020" name="ISME J.">
        <title>Uncovering the hidden diversity of litter-decomposition mechanisms in mushroom-forming fungi.</title>
        <authorList>
            <person name="Floudas D."/>
            <person name="Bentzer J."/>
            <person name="Ahren D."/>
            <person name="Johansson T."/>
            <person name="Persson P."/>
            <person name="Tunlid A."/>
        </authorList>
    </citation>
    <scope>NUCLEOTIDE SEQUENCE [LARGE SCALE GENOMIC DNA]</scope>
    <source>
        <strain evidence="2 3">CBS 101986</strain>
    </source>
</reference>
<accession>A0A8H5F8D0</accession>
<feature type="region of interest" description="Disordered" evidence="1">
    <location>
        <begin position="61"/>
        <end position="109"/>
    </location>
</feature>
<dbReference type="AlphaFoldDB" id="A0A8H5F8D0"/>
<protein>
    <submittedName>
        <fullName evidence="2">Uncharacterized protein</fullName>
    </submittedName>
</protein>
<keyword evidence="3" id="KW-1185">Reference proteome</keyword>